<reference evidence="1 2" key="1">
    <citation type="journal article" date="2016" name="Mol. Biol. Evol.">
        <title>Comparative Genomics of Early-Diverging Mushroom-Forming Fungi Provides Insights into the Origins of Lignocellulose Decay Capabilities.</title>
        <authorList>
            <person name="Nagy L.G."/>
            <person name="Riley R."/>
            <person name="Tritt A."/>
            <person name="Adam C."/>
            <person name="Daum C."/>
            <person name="Floudas D."/>
            <person name="Sun H."/>
            <person name="Yadav J.S."/>
            <person name="Pangilinan J."/>
            <person name="Larsson K.H."/>
            <person name="Matsuura K."/>
            <person name="Barry K."/>
            <person name="Labutti K."/>
            <person name="Kuo R."/>
            <person name="Ohm R.A."/>
            <person name="Bhattacharya S.S."/>
            <person name="Shirouzu T."/>
            <person name="Yoshinaga Y."/>
            <person name="Martin F.M."/>
            <person name="Grigoriev I.V."/>
            <person name="Hibbett D.S."/>
        </authorList>
    </citation>
    <scope>NUCLEOTIDE SEQUENCE [LARGE SCALE GENOMIC DNA]</scope>
    <source>
        <strain evidence="1 2">CBS 109695</strain>
    </source>
</reference>
<name>A0A166RRS9_9AGAM</name>
<evidence type="ECO:0000313" key="1">
    <source>
        <dbReference type="EMBL" id="KZP28582.1"/>
    </source>
</evidence>
<evidence type="ECO:0000313" key="2">
    <source>
        <dbReference type="Proteomes" id="UP000076532"/>
    </source>
</evidence>
<keyword evidence="2" id="KW-1185">Reference proteome</keyword>
<protein>
    <submittedName>
        <fullName evidence="1">Uncharacterized protein</fullName>
    </submittedName>
</protein>
<sequence>MSTQTRNLTYAAREAYRRDVLNIPSPIDEWLVSNARSPRIAFLKVYLMLNDVEAEYVTCRVDMEHDIIAGVEVYRLYVIAKPSPRSVHSPDQQNSPRAMLDFFAGGKDDIAAPNWTQWTRNTLVFQQPSVTFAELFARMATWPLNLAQHDNLGKIIRVFTPERALSPAENTRTHKVRASAPRATVPTELVEVTADVPMKWEKSDV</sequence>
<dbReference type="EMBL" id="KV417502">
    <property type="protein sequence ID" value="KZP28582.1"/>
    <property type="molecule type" value="Genomic_DNA"/>
</dbReference>
<accession>A0A166RRS9</accession>
<dbReference type="AlphaFoldDB" id="A0A166RRS9"/>
<dbReference type="Proteomes" id="UP000076532">
    <property type="component" value="Unassembled WGS sequence"/>
</dbReference>
<organism evidence="1 2">
    <name type="scientific">Athelia psychrophila</name>
    <dbReference type="NCBI Taxonomy" id="1759441"/>
    <lineage>
        <taxon>Eukaryota</taxon>
        <taxon>Fungi</taxon>
        <taxon>Dikarya</taxon>
        <taxon>Basidiomycota</taxon>
        <taxon>Agaricomycotina</taxon>
        <taxon>Agaricomycetes</taxon>
        <taxon>Agaricomycetidae</taxon>
        <taxon>Atheliales</taxon>
        <taxon>Atheliaceae</taxon>
        <taxon>Athelia</taxon>
    </lineage>
</organism>
<proteinExistence type="predicted"/>
<gene>
    <name evidence="1" type="ORF">FIBSPDRAFT_885455</name>
</gene>
<dbReference type="OrthoDB" id="2749120at2759"/>